<sequence>MAEDGCLTVPGVHDGLTALLAEQAGFRVALLGGNATTASVLGLPDLGFLSADALITHVRNICHVLRIPLLVDADTGFGGPLQVHRVVAALERAGAAAIQIEDQVPAKKCGLLEGGHPLISATEMVEKVQAATAARKDADTVIVARTLAYSSGGLQEAIRRGCAYREAGAGAIFVQSPGTLEELREIRGSIPGPLVVNMDEAIPASALDVSEAAAEGYQMALFPGSIRYTLVKAVKETLAVLGREGTTRRHRDHMASLAEYHDVLRMDEFLELEGSLTKPS</sequence>
<name>A0AA35R1S2_GEOBA</name>
<evidence type="ECO:0000313" key="2">
    <source>
        <dbReference type="Proteomes" id="UP001174909"/>
    </source>
</evidence>
<organism evidence="1 2">
    <name type="scientific">Geodia barretti</name>
    <name type="common">Barrett's horny sponge</name>
    <dbReference type="NCBI Taxonomy" id="519541"/>
    <lineage>
        <taxon>Eukaryota</taxon>
        <taxon>Metazoa</taxon>
        <taxon>Porifera</taxon>
        <taxon>Demospongiae</taxon>
        <taxon>Heteroscleromorpha</taxon>
        <taxon>Tetractinellida</taxon>
        <taxon>Astrophorina</taxon>
        <taxon>Geodiidae</taxon>
        <taxon>Geodia</taxon>
    </lineage>
</organism>
<dbReference type="InterPro" id="IPR015813">
    <property type="entry name" value="Pyrv/PenolPyrv_kinase-like_dom"/>
</dbReference>
<dbReference type="SUPFAM" id="SSF51621">
    <property type="entry name" value="Phosphoenolpyruvate/pyruvate domain"/>
    <property type="match status" value="1"/>
</dbReference>
<dbReference type="PANTHER" id="PTHR42905:SF5">
    <property type="entry name" value="CARBOXYVINYL-CARBOXYPHOSPHONATE PHOSPHORYLMUTASE, CHLOROPLASTIC"/>
    <property type="match status" value="1"/>
</dbReference>
<protein>
    <submittedName>
        <fullName evidence="1">Carboxyvinyl-carboxyphosphonate phosphorylmutase</fullName>
    </submittedName>
</protein>
<dbReference type="EMBL" id="CASHTH010000420">
    <property type="protein sequence ID" value="CAI8000881.1"/>
    <property type="molecule type" value="Genomic_DNA"/>
</dbReference>
<dbReference type="Gene3D" id="3.20.20.60">
    <property type="entry name" value="Phosphoenolpyruvate-binding domains"/>
    <property type="match status" value="1"/>
</dbReference>
<dbReference type="InterPro" id="IPR039556">
    <property type="entry name" value="ICL/PEPM"/>
</dbReference>
<keyword evidence="2" id="KW-1185">Reference proteome</keyword>
<dbReference type="AlphaFoldDB" id="A0AA35R1S2"/>
<dbReference type="GO" id="GO:0016833">
    <property type="term" value="F:oxo-acid-lyase activity"/>
    <property type="evidence" value="ECO:0007669"/>
    <property type="project" value="UniProtKB-ARBA"/>
</dbReference>
<dbReference type="InterPro" id="IPR040442">
    <property type="entry name" value="Pyrv_kinase-like_dom_sf"/>
</dbReference>
<dbReference type="Proteomes" id="UP001174909">
    <property type="component" value="Unassembled WGS sequence"/>
</dbReference>
<evidence type="ECO:0000313" key="1">
    <source>
        <dbReference type="EMBL" id="CAI8000881.1"/>
    </source>
</evidence>
<dbReference type="CDD" id="cd00377">
    <property type="entry name" value="ICL_PEPM"/>
    <property type="match status" value="1"/>
</dbReference>
<dbReference type="PANTHER" id="PTHR42905">
    <property type="entry name" value="PHOSPHOENOLPYRUVATE CARBOXYLASE"/>
    <property type="match status" value="1"/>
</dbReference>
<accession>A0AA35R1S2</accession>
<reference evidence="1" key="1">
    <citation type="submission" date="2023-03" db="EMBL/GenBank/DDBJ databases">
        <authorList>
            <person name="Steffen K."/>
            <person name="Cardenas P."/>
        </authorList>
    </citation>
    <scope>NUCLEOTIDE SEQUENCE</scope>
</reference>
<comment type="caution">
    <text evidence="1">The sequence shown here is derived from an EMBL/GenBank/DDBJ whole genome shotgun (WGS) entry which is preliminary data.</text>
</comment>
<gene>
    <name evidence="1" type="ORF">GBAR_LOCUS3045</name>
</gene>
<proteinExistence type="predicted"/>
<dbReference type="Pfam" id="PF13714">
    <property type="entry name" value="PEP_mutase"/>
    <property type="match status" value="1"/>
</dbReference>